<feature type="domain" description="SDA1 N-terminal" evidence="9">
    <location>
        <begin position="61"/>
        <end position="424"/>
    </location>
</feature>
<name>A0A1Q3F542_CULTA</name>
<protein>
    <recommendedName>
        <fullName evidence="6">Protein SDA1</fullName>
    </recommendedName>
</protein>
<dbReference type="EMBL" id="GFDL01012363">
    <property type="protein sequence ID" value="JAV22682.1"/>
    <property type="molecule type" value="Transcribed_RNA"/>
</dbReference>
<proteinExistence type="inferred from homology"/>
<dbReference type="InterPro" id="IPR007949">
    <property type="entry name" value="SDA1_MD"/>
</dbReference>
<evidence type="ECO:0000256" key="1">
    <source>
        <dbReference type="ARBA" id="ARBA00005783"/>
    </source>
</evidence>
<reference evidence="11" key="1">
    <citation type="submission" date="2017-01" db="EMBL/GenBank/DDBJ databases">
        <title>A deep insight into the sialotranscriptome of adult male and female Cluex tarsalis mosquitoes.</title>
        <authorList>
            <person name="Ribeiro J.M."/>
            <person name="Moreira F."/>
            <person name="Bernard K.A."/>
            <person name="Calvo E."/>
        </authorList>
    </citation>
    <scope>NUCLEOTIDE SEQUENCE</scope>
    <source>
        <strain evidence="11">Kern County</strain>
        <tissue evidence="11">Salivary glands</tissue>
    </source>
</reference>
<organism evidence="11">
    <name type="scientific">Culex tarsalis</name>
    <name type="common">Encephalitis mosquito</name>
    <dbReference type="NCBI Taxonomy" id="7177"/>
    <lineage>
        <taxon>Eukaryota</taxon>
        <taxon>Metazoa</taxon>
        <taxon>Ecdysozoa</taxon>
        <taxon>Arthropoda</taxon>
        <taxon>Hexapoda</taxon>
        <taxon>Insecta</taxon>
        <taxon>Pterygota</taxon>
        <taxon>Neoptera</taxon>
        <taxon>Endopterygota</taxon>
        <taxon>Diptera</taxon>
        <taxon>Nematocera</taxon>
        <taxon>Culicoidea</taxon>
        <taxon>Culicidae</taxon>
        <taxon>Culicinae</taxon>
        <taxon>Culicini</taxon>
        <taxon>Culex</taxon>
        <taxon>Culex</taxon>
    </lineage>
</organism>
<feature type="compositionally biased region" description="Acidic residues" evidence="7">
    <location>
        <begin position="532"/>
        <end position="560"/>
    </location>
</feature>
<feature type="region of interest" description="Disordered" evidence="7">
    <location>
        <begin position="488"/>
        <end position="586"/>
    </location>
</feature>
<dbReference type="InterPro" id="IPR027312">
    <property type="entry name" value="Sda1"/>
</dbReference>
<dbReference type="Pfam" id="PF08158">
    <property type="entry name" value="SDA1_HEAT"/>
    <property type="match status" value="1"/>
</dbReference>
<evidence type="ECO:0000256" key="6">
    <source>
        <dbReference type="RuleBase" id="RU365057"/>
    </source>
</evidence>
<dbReference type="GO" id="GO:0015031">
    <property type="term" value="P:protein transport"/>
    <property type="evidence" value="ECO:0007669"/>
    <property type="project" value="UniProtKB-KW"/>
</dbReference>
<feature type="region of interest" description="Disordered" evidence="7">
    <location>
        <begin position="654"/>
        <end position="681"/>
    </location>
</feature>
<dbReference type="Pfam" id="PF05285">
    <property type="entry name" value="SDA1_dom"/>
    <property type="match status" value="1"/>
</dbReference>
<dbReference type="PANTHER" id="PTHR12730:SF0">
    <property type="entry name" value="PROTEIN SDA1 HOMOLOG"/>
    <property type="match status" value="1"/>
</dbReference>
<comment type="similarity">
    <text evidence="1 6">Belongs to the SDA1 family.</text>
</comment>
<keyword evidence="4 6" id="KW-0653">Protein transport</keyword>
<evidence type="ECO:0000256" key="3">
    <source>
        <dbReference type="ARBA" id="ARBA00022517"/>
    </source>
</evidence>
<evidence type="ECO:0000259" key="8">
    <source>
        <dbReference type="Pfam" id="PF05285"/>
    </source>
</evidence>
<evidence type="ECO:0000256" key="2">
    <source>
        <dbReference type="ARBA" id="ARBA00022448"/>
    </source>
</evidence>
<evidence type="ECO:0000256" key="7">
    <source>
        <dbReference type="SAM" id="MobiDB-lite"/>
    </source>
</evidence>
<feature type="compositionally biased region" description="Acidic residues" evidence="7">
    <location>
        <begin position="490"/>
        <end position="503"/>
    </location>
</feature>
<evidence type="ECO:0000259" key="9">
    <source>
        <dbReference type="Pfam" id="PF08158"/>
    </source>
</evidence>
<comment type="subcellular location">
    <subcellularLocation>
        <location evidence="6">Nucleus</location>
        <location evidence="6">Nucleolus</location>
    </subcellularLocation>
</comment>
<keyword evidence="2 6" id="KW-0813">Transport</keyword>
<keyword evidence="5 6" id="KW-0539">Nucleus</keyword>
<dbReference type="AlphaFoldDB" id="A0A1Q3F542"/>
<dbReference type="Pfam" id="PF21638">
    <property type="entry name" value="SDA1_C"/>
    <property type="match status" value="1"/>
</dbReference>
<dbReference type="InterPro" id="IPR012977">
    <property type="entry name" value="SDA1_N"/>
</dbReference>
<sequence>MVRHNNQLPDNLPQLQNLIKRDPESYKEEFLQQYQHFLSVLEIFRLEPDKENKSLCESIMFLAQIAQCYIEELKSFPQTIVDLLKTHSTTLDPEMRNTFCRALILLRNKNLISPLDLLELFFQLLRCPDKALRTFLENHIITDIKNMNAKQKDMKLNSTLQNFMYTMLKDANPKAAKMSIDIMVELYKKRIWNDAKTVNVIATVGCFSKITKVMVASLKFFLGTDEEDSKDSDEDSDKEVDLKGVMMANKVNKKTKKRKKQLEAAKKLYNQAQKKKTKAVSFNFSAVHLIHNPQGMAENLFKQLQAGNERFEVKLMHLDVISRLVGIHELFLFSFYPYITRFVQPHQRQVTRILQFAAQASHELVPPDLIEPVIKTLVNNFVTERNSSDVMAIGLNAVREICVRCPLAMNEDLLRDLTMYKNYKEKSVMMAAKALILLYREQIPTLLAKKDRGRPTEASVEIKPKKYGEVQAMDHIPGTEALLNAAPDLDVSDDDGEEDDSDSEGVWVDVDSDEEPLEEKQKGITMVKSGEQDESGSDDGEWETDSEAGSEEAEDEEEPEPPVKRQKIVKKATATKQPEEASVTTLTSKEALQELALTKIFTDADFARIEQEQVKKKMTHNTRKRQLEKERSEFVKLDDIEMIYKKRKTDKEARIESMKRGREGREKFGYKDNRHDPFCSKTNREKRKTKNFNMIRHKARGKVKKSFRDKQLALRNHLLKQKKMK</sequence>
<keyword evidence="3 6" id="KW-0690">Ribosome biogenesis</keyword>
<dbReference type="InterPro" id="IPR016024">
    <property type="entry name" value="ARM-type_fold"/>
</dbReference>
<dbReference type="GO" id="GO:0042273">
    <property type="term" value="P:ribosomal large subunit biogenesis"/>
    <property type="evidence" value="ECO:0007669"/>
    <property type="project" value="UniProtKB-UniRule"/>
</dbReference>
<comment type="function">
    <text evidence="6">Required for 60S pre-ribosomal subunits export to the cytoplasm.</text>
</comment>
<dbReference type="GO" id="GO:0000055">
    <property type="term" value="P:ribosomal large subunit export from nucleus"/>
    <property type="evidence" value="ECO:0007669"/>
    <property type="project" value="UniProtKB-UniRule"/>
</dbReference>
<dbReference type="GO" id="GO:0005730">
    <property type="term" value="C:nucleolus"/>
    <property type="evidence" value="ECO:0007669"/>
    <property type="project" value="UniProtKB-SubCell"/>
</dbReference>
<dbReference type="PANTHER" id="PTHR12730">
    <property type="entry name" value="HSDA/SDA1-RELATED"/>
    <property type="match status" value="1"/>
</dbReference>
<feature type="domain" description="SDA1 middle" evidence="8">
    <location>
        <begin position="507"/>
        <end position="661"/>
    </location>
</feature>
<evidence type="ECO:0000256" key="4">
    <source>
        <dbReference type="ARBA" id="ARBA00022927"/>
    </source>
</evidence>
<accession>A0A1Q3F542</accession>
<dbReference type="InterPro" id="IPR048292">
    <property type="entry name" value="SDA1_C"/>
</dbReference>
<evidence type="ECO:0000259" key="10">
    <source>
        <dbReference type="Pfam" id="PF21638"/>
    </source>
</evidence>
<dbReference type="SUPFAM" id="SSF48371">
    <property type="entry name" value="ARM repeat"/>
    <property type="match status" value="1"/>
</dbReference>
<feature type="domain" description="SDA1 C-terminal" evidence="10">
    <location>
        <begin position="679"/>
        <end position="724"/>
    </location>
</feature>
<evidence type="ECO:0000313" key="11">
    <source>
        <dbReference type="EMBL" id="JAV22682.1"/>
    </source>
</evidence>
<feature type="compositionally biased region" description="Basic and acidic residues" evidence="7">
    <location>
        <begin position="654"/>
        <end position="678"/>
    </location>
</feature>
<evidence type="ECO:0000256" key="5">
    <source>
        <dbReference type="ARBA" id="ARBA00023242"/>
    </source>
</evidence>